<evidence type="ECO:0000313" key="3">
    <source>
        <dbReference type="EMBL" id="TDX24119.1"/>
    </source>
</evidence>
<dbReference type="Gene3D" id="3.10.180.10">
    <property type="entry name" value="2,3-Dihydroxybiphenyl 1,2-Dioxygenase, domain 1"/>
    <property type="match status" value="1"/>
</dbReference>
<feature type="domain" description="VOC" evidence="2">
    <location>
        <begin position="11"/>
        <end position="128"/>
    </location>
</feature>
<dbReference type="SUPFAM" id="SSF54593">
    <property type="entry name" value="Glyoxalase/Bleomycin resistance protein/Dihydroxybiphenyl dioxygenase"/>
    <property type="match status" value="1"/>
</dbReference>
<dbReference type="InterPro" id="IPR029068">
    <property type="entry name" value="Glyas_Bleomycin-R_OHBP_Dase"/>
</dbReference>
<dbReference type="GO" id="GO:0051213">
    <property type="term" value="F:dioxygenase activity"/>
    <property type="evidence" value="ECO:0007669"/>
    <property type="project" value="UniProtKB-KW"/>
</dbReference>
<dbReference type="EMBL" id="SOEB01000024">
    <property type="protein sequence ID" value="TDX24119.1"/>
    <property type="molecule type" value="Genomic_DNA"/>
</dbReference>
<gene>
    <name evidence="3" type="ORF">EV657_12412</name>
</gene>
<dbReference type="InterPro" id="IPR037523">
    <property type="entry name" value="VOC_core"/>
</dbReference>
<evidence type="ECO:0000313" key="4">
    <source>
        <dbReference type="Proteomes" id="UP000295484"/>
    </source>
</evidence>
<dbReference type="CDD" id="cd07262">
    <property type="entry name" value="VOC_like"/>
    <property type="match status" value="1"/>
</dbReference>
<dbReference type="Pfam" id="PF00903">
    <property type="entry name" value="Glyoxalase"/>
    <property type="match status" value="1"/>
</dbReference>
<proteinExistence type="predicted"/>
<comment type="caution">
    <text evidence="3">The sequence shown here is derived from an EMBL/GenBank/DDBJ whole genome shotgun (WGS) entry which is preliminary data.</text>
</comment>
<dbReference type="PANTHER" id="PTHR35006">
    <property type="entry name" value="GLYOXALASE FAMILY PROTEIN (AFU_ORTHOLOGUE AFUA_5G14830)"/>
    <property type="match status" value="1"/>
</dbReference>
<dbReference type="AlphaFoldDB" id="A0A4R8FEA8"/>
<sequence>MEQTRLHRGRLIDHIQLVVRDLAASEGFYRAVMAVLEISVMGTDQGYFVADELVVSAADSPTAAGALTGRHHLAFQAKDRATVDAFYGAALAHGGRDNGAPGLRACHPEHYAAFVLDPDGKNIEAVYQGEAKRSARSVTIEVQARRLDPAGARQGHVHHHDIGAQGAETGTGGARVLGLSGDRQARLQVDQAAVALAQDRGVVGDDDAVRLHAAERPRAIGTRTRMRPPRAPSSSRSLPPIAPVRSAMPIRPWPGAPVDPAAAFLDGQDDIAPLGMQDDIDPGGHAVAHGIGDAFLHDPEEIERHGAAQAVLVQRAVQPRPGAALRLPAREHAAQAGRQPDLVQIGRPEPGEGAAQAGRHGPGCWRRWPRRRGSAPGVRAARPGRWRRPAPPSLSASGRIRHAGRAPATCARHPRPRSGGGSGPAAPRCWP</sequence>
<organism evidence="3 4">
    <name type="scientific">Rhodovulum visakhapatnamense</name>
    <dbReference type="NCBI Taxonomy" id="364297"/>
    <lineage>
        <taxon>Bacteria</taxon>
        <taxon>Pseudomonadati</taxon>
        <taxon>Pseudomonadota</taxon>
        <taxon>Alphaproteobacteria</taxon>
        <taxon>Rhodobacterales</taxon>
        <taxon>Paracoccaceae</taxon>
        <taxon>Rhodovulum</taxon>
    </lineage>
</organism>
<evidence type="ECO:0000259" key="2">
    <source>
        <dbReference type="PROSITE" id="PS51819"/>
    </source>
</evidence>
<dbReference type="GO" id="GO:0016829">
    <property type="term" value="F:lyase activity"/>
    <property type="evidence" value="ECO:0007669"/>
    <property type="project" value="UniProtKB-KW"/>
</dbReference>
<keyword evidence="3" id="KW-0223">Dioxygenase</keyword>
<keyword evidence="3" id="KW-0456">Lyase</keyword>
<protein>
    <submittedName>
        <fullName evidence="3">Catechol 2,3-dioxygenase-like lactoylglutathione lyase family enzyme</fullName>
    </submittedName>
</protein>
<dbReference type="PANTHER" id="PTHR35006:SF2">
    <property type="entry name" value="GLYOXALASE FAMILY PROTEIN (AFU_ORTHOLOGUE AFUA_5G14830)"/>
    <property type="match status" value="1"/>
</dbReference>
<reference evidence="3 4" key="1">
    <citation type="submission" date="2019-03" db="EMBL/GenBank/DDBJ databases">
        <title>Genomic Encyclopedia of Type Strains, Phase IV (KMG-IV): sequencing the most valuable type-strain genomes for metagenomic binning, comparative biology and taxonomic classification.</title>
        <authorList>
            <person name="Goeker M."/>
        </authorList>
    </citation>
    <scope>NUCLEOTIDE SEQUENCE [LARGE SCALE GENOMIC DNA]</scope>
    <source>
        <strain evidence="3 4">JA181</strain>
    </source>
</reference>
<feature type="region of interest" description="Disordered" evidence="1">
    <location>
        <begin position="349"/>
        <end position="431"/>
    </location>
</feature>
<evidence type="ECO:0000256" key="1">
    <source>
        <dbReference type="SAM" id="MobiDB-lite"/>
    </source>
</evidence>
<keyword evidence="3" id="KW-0560">Oxidoreductase</keyword>
<name>A0A4R8FEA8_9RHOB</name>
<dbReference type="PROSITE" id="PS51819">
    <property type="entry name" value="VOC"/>
    <property type="match status" value="1"/>
</dbReference>
<accession>A0A4R8FEA8</accession>
<dbReference type="InterPro" id="IPR004360">
    <property type="entry name" value="Glyas_Fos-R_dOase_dom"/>
</dbReference>
<feature type="region of interest" description="Disordered" evidence="1">
    <location>
        <begin position="224"/>
        <end position="243"/>
    </location>
</feature>
<dbReference type="Proteomes" id="UP000295484">
    <property type="component" value="Unassembled WGS sequence"/>
</dbReference>